<feature type="domain" description="RNA polymerase sigma factor 54 core-binding" evidence="10">
    <location>
        <begin position="81"/>
        <end position="268"/>
    </location>
</feature>
<evidence type="ECO:0000259" key="10">
    <source>
        <dbReference type="Pfam" id="PF04963"/>
    </source>
</evidence>
<dbReference type="Pfam" id="PF04963">
    <property type="entry name" value="Sigma54_CBD"/>
    <property type="match status" value="1"/>
</dbReference>
<dbReference type="RefSeq" id="WP_389362212.1">
    <property type="nucleotide sequence ID" value="NZ_JBIACK010000009.1"/>
</dbReference>
<comment type="similarity">
    <text evidence="1">Belongs to the sigma-54 factor family.</text>
</comment>
<evidence type="ECO:0000256" key="6">
    <source>
        <dbReference type="ARBA" id="ARBA00023082"/>
    </source>
</evidence>
<keyword evidence="5" id="KW-0805">Transcription regulation</keyword>
<dbReference type="InterPro" id="IPR007046">
    <property type="entry name" value="RNA_pol_sigma_54_core-bd"/>
</dbReference>
<protein>
    <submittedName>
        <fullName evidence="11">RNA polymerase factor sigma-54</fullName>
    </submittedName>
</protein>
<dbReference type="PROSITE" id="PS00717">
    <property type="entry name" value="SIGMA54_1"/>
    <property type="match status" value="1"/>
</dbReference>
<dbReference type="InterPro" id="IPR038709">
    <property type="entry name" value="RpoN_core-bd_sf"/>
</dbReference>
<evidence type="ECO:0000313" key="11">
    <source>
        <dbReference type="EMBL" id="MFE8702242.1"/>
    </source>
</evidence>
<dbReference type="InterPro" id="IPR000394">
    <property type="entry name" value="RNA_pol_sigma_54"/>
</dbReference>
<feature type="domain" description="RNA polymerase sigma factor 54 DNA-binding" evidence="9">
    <location>
        <begin position="282"/>
        <end position="441"/>
    </location>
</feature>
<evidence type="ECO:0000259" key="9">
    <source>
        <dbReference type="Pfam" id="PF04552"/>
    </source>
</evidence>
<dbReference type="PROSITE" id="PS00718">
    <property type="entry name" value="SIGMA54_2"/>
    <property type="match status" value="1"/>
</dbReference>
<reference evidence="11 12" key="1">
    <citation type="submission" date="2024-08" db="EMBL/GenBank/DDBJ databases">
        <title>Two novel Cytobacillus novel species.</title>
        <authorList>
            <person name="Liu G."/>
        </authorList>
    </citation>
    <scope>NUCLEOTIDE SEQUENCE [LARGE SCALE GENOMIC DNA]</scope>
    <source>
        <strain evidence="11 12">FJAT-54145</strain>
    </source>
</reference>
<proteinExistence type="inferred from homology"/>
<evidence type="ECO:0000256" key="8">
    <source>
        <dbReference type="ARBA" id="ARBA00023163"/>
    </source>
</evidence>
<evidence type="ECO:0000256" key="4">
    <source>
        <dbReference type="ARBA" id="ARBA00022695"/>
    </source>
</evidence>
<dbReference type="PANTHER" id="PTHR32248:SF4">
    <property type="entry name" value="RNA POLYMERASE SIGMA-54 FACTOR"/>
    <property type="match status" value="1"/>
</dbReference>
<comment type="caution">
    <text evidence="11">The sequence shown here is derived from an EMBL/GenBank/DDBJ whole genome shotgun (WGS) entry which is preliminary data.</text>
</comment>
<keyword evidence="6" id="KW-0731">Sigma factor</keyword>
<dbReference type="PROSITE" id="PS50044">
    <property type="entry name" value="SIGMA54_3"/>
    <property type="match status" value="1"/>
</dbReference>
<accession>A0ABW6KHS5</accession>
<evidence type="ECO:0000256" key="1">
    <source>
        <dbReference type="ARBA" id="ARBA00008798"/>
    </source>
</evidence>
<dbReference type="PRINTS" id="PR00045">
    <property type="entry name" value="SIGMA54FCT"/>
</dbReference>
<sequence>MNLKAGLWQQQTLKLTMTQELTQAIALLQYSTQELTSFLENKALENPLIQLESGNIKAMDPRPDRTKKTRKRVEKDQQSWIEQIGSKITTLDEFLLSQINIKHLDAHSEKILITLIEHIDENGYLGATLEELSILLNTSIEELEKLLAIIQDLEPAGIGARNLQECLYLQVLRLDEKNELAELIISEHFELFAEKKWKELSKLLGIKLTQIQEIFDQVQTLNPRPASEFQPDKAAYIIPDVVVKWEGDSFSISIFDETIPKISFNEEYHKRFTSYNDQQVNKFLQEKQQDYQWILKSLEQRKETLTKVAIKIVEKQTDFFVKGPSYLKPMVMKDIAEELEIHESTVSRAVREKYVQTPFGTFELKSFFSSTIQTTSDENTSSQQVKNEISELIKNEDKRKPLSDQEIVHLLKENEGIIVSRRTIAKYRDQLGIASSSKRKRYE</sequence>
<evidence type="ECO:0000256" key="7">
    <source>
        <dbReference type="ARBA" id="ARBA00023125"/>
    </source>
</evidence>
<dbReference type="EMBL" id="JBIACK010000009">
    <property type="protein sequence ID" value="MFE8702242.1"/>
    <property type="molecule type" value="Genomic_DNA"/>
</dbReference>
<evidence type="ECO:0000256" key="3">
    <source>
        <dbReference type="ARBA" id="ARBA00022679"/>
    </source>
</evidence>
<keyword evidence="8" id="KW-0804">Transcription</keyword>
<keyword evidence="7" id="KW-0238">DNA-binding</keyword>
<dbReference type="Pfam" id="PF00309">
    <property type="entry name" value="Sigma54_AID"/>
    <property type="match status" value="1"/>
</dbReference>
<keyword evidence="2" id="KW-0240">DNA-directed RNA polymerase</keyword>
<dbReference type="PIRSF" id="PIRSF000774">
    <property type="entry name" value="RpoN"/>
    <property type="match status" value="1"/>
</dbReference>
<dbReference type="InterPro" id="IPR007634">
    <property type="entry name" value="RNA_pol_sigma_54_DNA-bd"/>
</dbReference>
<dbReference type="PANTHER" id="PTHR32248">
    <property type="entry name" value="RNA POLYMERASE SIGMA-54 FACTOR"/>
    <property type="match status" value="1"/>
</dbReference>
<dbReference type="Gene3D" id="1.10.10.60">
    <property type="entry name" value="Homeodomain-like"/>
    <property type="match status" value="1"/>
</dbReference>
<dbReference type="Proteomes" id="UP001601059">
    <property type="component" value="Unassembled WGS sequence"/>
</dbReference>
<evidence type="ECO:0000313" key="12">
    <source>
        <dbReference type="Proteomes" id="UP001601059"/>
    </source>
</evidence>
<evidence type="ECO:0000256" key="2">
    <source>
        <dbReference type="ARBA" id="ARBA00022478"/>
    </source>
</evidence>
<gene>
    <name evidence="11" type="primary">rpoN</name>
    <name evidence="11" type="ORF">ACFYKX_16720</name>
</gene>
<dbReference type="NCBIfam" id="TIGR02395">
    <property type="entry name" value="rpoN_sigma"/>
    <property type="match status" value="1"/>
</dbReference>
<keyword evidence="12" id="KW-1185">Reference proteome</keyword>
<dbReference type="Pfam" id="PF04552">
    <property type="entry name" value="Sigma54_DBD"/>
    <property type="match status" value="1"/>
</dbReference>
<organism evidence="11 12">
    <name type="scientific">Cytobacillus spartinae</name>
    <dbReference type="NCBI Taxonomy" id="3299023"/>
    <lineage>
        <taxon>Bacteria</taxon>
        <taxon>Bacillati</taxon>
        <taxon>Bacillota</taxon>
        <taxon>Bacilli</taxon>
        <taxon>Bacillales</taxon>
        <taxon>Bacillaceae</taxon>
        <taxon>Cytobacillus</taxon>
    </lineage>
</organism>
<keyword evidence="3" id="KW-0808">Transferase</keyword>
<name>A0ABW6KHS5_9BACI</name>
<dbReference type="Gene3D" id="1.10.10.1330">
    <property type="entry name" value="RNA polymerase sigma-54 factor, core-binding domain"/>
    <property type="match status" value="1"/>
</dbReference>
<evidence type="ECO:0000256" key="5">
    <source>
        <dbReference type="ARBA" id="ARBA00023015"/>
    </source>
</evidence>
<keyword evidence="4" id="KW-0548">Nucleotidyltransferase</keyword>